<protein>
    <recommendedName>
        <fullName evidence="2">Glycosyltransferase 2-like domain-containing protein</fullName>
    </recommendedName>
</protein>
<evidence type="ECO:0000259" key="2">
    <source>
        <dbReference type="Pfam" id="PF13632"/>
    </source>
</evidence>
<dbReference type="InterPro" id="IPR029044">
    <property type="entry name" value="Nucleotide-diphossugar_trans"/>
</dbReference>
<feature type="non-terminal residue" evidence="3">
    <location>
        <position position="646"/>
    </location>
</feature>
<keyword evidence="1" id="KW-0812">Transmembrane</keyword>
<dbReference type="STRING" id="215250.A0A316YH49"/>
<dbReference type="Pfam" id="PF13632">
    <property type="entry name" value="Glyco_trans_2_3"/>
    <property type="match status" value="1"/>
</dbReference>
<dbReference type="AlphaFoldDB" id="A0A316YH49"/>
<dbReference type="Proteomes" id="UP000245768">
    <property type="component" value="Unassembled WGS sequence"/>
</dbReference>
<gene>
    <name evidence="3" type="ORF">FA10DRAFT_215120</name>
</gene>
<evidence type="ECO:0000313" key="4">
    <source>
        <dbReference type="Proteomes" id="UP000245768"/>
    </source>
</evidence>
<dbReference type="SUPFAM" id="SSF53448">
    <property type="entry name" value="Nucleotide-diphospho-sugar transferases"/>
    <property type="match status" value="1"/>
</dbReference>
<keyword evidence="1" id="KW-0472">Membrane</keyword>
<dbReference type="PANTHER" id="PTHR35408:SF3">
    <property type="entry name" value="GLYCOSYLTRANSFERASE 2-LIKE DOMAIN-CONTAINING PROTEIN"/>
    <property type="match status" value="1"/>
</dbReference>
<sequence length="646" mass="72564">PAAVVLEDTETGETILEEGRTTFYTSSMLSGLALAINMVIMSLFARDIVLNTLADFNYMRLVLLVATLPRFFVSQFFCEHVILIIAQVCFPISQMHRNSLFYSSQKSKPLPADHALPHFTIHMPCYKEGLQTVLGPSLNSVRDAVEAYRQRGGTANIVISEDGLRLLDQSDAEERIRFYNAMGCSWVARPANGANGYERRGRFKKASNLNYTYTLSLEVETAMAQIFEQNPSLDVSQVYSQALEQVLASHNGDAWASGDIRMGDYVLLIDSDTRVPADCLIDAANEMERSPDVAALQHCSGVTFVQHHYFERLMGYFVGVFTNFSISWVCANGGTAPLMGHNVFLRWTALQQCQGKVDDQGERSIFSSKHVSEDYELAMRLQMAGYCVRWATYSNQEFKEGVSLNPDDEKARWQKYAFGACEIVFNPFYKWFMGPIAPLFWRFLFSRKVHASSKASALSYLSSYFAIAVSLPITIGMTVAQGLFWPTLDSSFKPVFDTWIAVVVVFNFAGALGLIFCRARSGHKGFFSSAWDGLQHLPAIIVFFSGIAYHVSCSVLAYFFSVNMTWGATSKDYQQTSIGQVIRRFWHCYLVMGVLLVAISIGMSPLLPMTWRIEGFTVLFPLFLAIVMHFLFPILLDPGILHKFMP</sequence>
<feature type="domain" description="Glycosyltransferase 2-like" evidence="2">
    <location>
        <begin position="265"/>
        <end position="473"/>
    </location>
</feature>
<dbReference type="OrthoDB" id="38531at2759"/>
<feature type="transmembrane region" description="Helical" evidence="1">
    <location>
        <begin position="457"/>
        <end position="479"/>
    </location>
</feature>
<dbReference type="InParanoid" id="A0A316YH49"/>
<dbReference type="Gene3D" id="3.90.550.10">
    <property type="entry name" value="Spore Coat Polysaccharide Biosynthesis Protein SpsA, Chain A"/>
    <property type="match status" value="1"/>
</dbReference>
<dbReference type="EMBL" id="KZ819639">
    <property type="protein sequence ID" value="PWN87938.1"/>
    <property type="molecule type" value="Genomic_DNA"/>
</dbReference>
<keyword evidence="4" id="KW-1185">Reference proteome</keyword>
<feature type="transmembrane region" description="Helical" evidence="1">
    <location>
        <begin position="581"/>
        <end position="603"/>
    </location>
</feature>
<feature type="transmembrane region" description="Helical" evidence="1">
    <location>
        <begin position="428"/>
        <end position="445"/>
    </location>
</feature>
<keyword evidence="1" id="KW-1133">Transmembrane helix</keyword>
<name>A0A316YH49_9BASI</name>
<dbReference type="PANTHER" id="PTHR35408">
    <property type="entry name" value="CHROMOSOME 15, WHOLE GENOME SHOTGUN SEQUENCE"/>
    <property type="match status" value="1"/>
</dbReference>
<accession>A0A316YH49</accession>
<feature type="transmembrane region" description="Helical" evidence="1">
    <location>
        <begin position="499"/>
        <end position="517"/>
    </location>
</feature>
<evidence type="ECO:0000313" key="3">
    <source>
        <dbReference type="EMBL" id="PWN87938.1"/>
    </source>
</evidence>
<feature type="transmembrane region" description="Helical" evidence="1">
    <location>
        <begin position="615"/>
        <end position="636"/>
    </location>
</feature>
<organism evidence="3 4">
    <name type="scientific">Acaromyces ingoldii</name>
    <dbReference type="NCBI Taxonomy" id="215250"/>
    <lineage>
        <taxon>Eukaryota</taxon>
        <taxon>Fungi</taxon>
        <taxon>Dikarya</taxon>
        <taxon>Basidiomycota</taxon>
        <taxon>Ustilaginomycotina</taxon>
        <taxon>Exobasidiomycetes</taxon>
        <taxon>Exobasidiales</taxon>
        <taxon>Cryptobasidiaceae</taxon>
        <taxon>Acaromyces</taxon>
    </lineage>
</organism>
<feature type="transmembrane region" description="Helical" evidence="1">
    <location>
        <begin position="28"/>
        <end position="49"/>
    </location>
</feature>
<reference evidence="3 4" key="1">
    <citation type="journal article" date="2018" name="Mol. Biol. Evol.">
        <title>Broad Genomic Sampling Reveals a Smut Pathogenic Ancestry of the Fungal Clade Ustilaginomycotina.</title>
        <authorList>
            <person name="Kijpornyongpan T."/>
            <person name="Mondo S.J."/>
            <person name="Barry K."/>
            <person name="Sandor L."/>
            <person name="Lee J."/>
            <person name="Lipzen A."/>
            <person name="Pangilinan J."/>
            <person name="LaButti K."/>
            <person name="Hainaut M."/>
            <person name="Henrissat B."/>
            <person name="Grigoriev I.V."/>
            <person name="Spatafora J.W."/>
            <person name="Aime M.C."/>
        </authorList>
    </citation>
    <scope>NUCLEOTIDE SEQUENCE [LARGE SCALE GENOMIC DNA]</scope>
    <source>
        <strain evidence="3 4">MCA 4198</strain>
    </source>
</reference>
<dbReference type="GeneID" id="37040399"/>
<evidence type="ECO:0000256" key="1">
    <source>
        <dbReference type="SAM" id="Phobius"/>
    </source>
</evidence>
<feature type="transmembrane region" description="Helical" evidence="1">
    <location>
        <begin position="537"/>
        <end position="561"/>
    </location>
</feature>
<dbReference type="RefSeq" id="XP_025375136.1">
    <property type="nucleotide sequence ID" value="XM_025518483.1"/>
</dbReference>
<feature type="non-terminal residue" evidence="3">
    <location>
        <position position="1"/>
    </location>
</feature>
<dbReference type="InterPro" id="IPR001173">
    <property type="entry name" value="Glyco_trans_2-like"/>
</dbReference>
<proteinExistence type="predicted"/>